<proteinExistence type="predicted"/>
<organism evidence="1 2">
    <name type="scientific">Pyricularia grisea</name>
    <name type="common">Crabgrass-specific blast fungus</name>
    <name type="synonym">Magnaporthe grisea</name>
    <dbReference type="NCBI Taxonomy" id="148305"/>
    <lineage>
        <taxon>Eukaryota</taxon>
        <taxon>Fungi</taxon>
        <taxon>Dikarya</taxon>
        <taxon>Ascomycota</taxon>
        <taxon>Pezizomycotina</taxon>
        <taxon>Sordariomycetes</taxon>
        <taxon>Sordariomycetidae</taxon>
        <taxon>Magnaporthales</taxon>
        <taxon>Pyriculariaceae</taxon>
        <taxon>Pyricularia</taxon>
    </lineage>
</organism>
<name>A0ABQ8NHC4_PYRGI</name>
<reference evidence="1" key="1">
    <citation type="submission" date="2021-01" db="EMBL/GenBank/DDBJ databases">
        <title>Deciphering the adaptive evolutionary patterns associated with biogeogrpahic diversity in the finger millet blast pathogen Magnaporthe oryzae in Eastern Africa.</title>
        <authorList>
            <person name="Onyema G."/>
            <person name="Shittu T.A."/>
            <person name="Dodsworth S."/>
            <person name="Devilliers S."/>
            <person name="Muthumeenakshi S."/>
            <person name="Sreenivasaprasad S."/>
        </authorList>
    </citation>
    <scope>NUCLEOTIDE SEQUENCE</scope>
    <source>
        <strain evidence="1">D15/s37</strain>
    </source>
</reference>
<evidence type="ECO:0000313" key="2">
    <source>
        <dbReference type="Proteomes" id="UP001059893"/>
    </source>
</evidence>
<keyword evidence="2" id="KW-1185">Reference proteome</keyword>
<comment type="caution">
    <text evidence="1">The sequence shown here is derived from an EMBL/GenBank/DDBJ whole genome shotgun (WGS) entry which is preliminary data.</text>
</comment>
<protein>
    <submittedName>
        <fullName evidence="1">Uncharacterized protein</fullName>
    </submittedName>
</protein>
<dbReference type="Proteomes" id="UP001059893">
    <property type="component" value="Unassembled WGS sequence"/>
</dbReference>
<sequence>MKTTFLYISLISRKAPWFATSGLVLFKLFIENLCNLQSPVIWVFPTAHGTVNTPEAAMVKGLVRTFSMEDRALDITLLKAALGV</sequence>
<evidence type="ECO:0000313" key="1">
    <source>
        <dbReference type="EMBL" id="KAI6297110.1"/>
    </source>
</evidence>
<dbReference type="EMBL" id="JABSND010000119">
    <property type="protein sequence ID" value="KAI6297110.1"/>
    <property type="molecule type" value="Genomic_DNA"/>
</dbReference>
<accession>A0ABQ8NHC4</accession>
<gene>
    <name evidence="1" type="ORF">MCOR33_006498</name>
</gene>